<feature type="compositionally biased region" description="Basic residues" evidence="1">
    <location>
        <begin position="60"/>
        <end position="75"/>
    </location>
</feature>
<feature type="region of interest" description="Disordered" evidence="1">
    <location>
        <begin position="1"/>
        <end position="91"/>
    </location>
</feature>
<proteinExistence type="predicted"/>
<dbReference type="AlphaFoldDB" id="A0A6J4RB72"/>
<reference evidence="2" key="1">
    <citation type="submission" date="2020-02" db="EMBL/GenBank/DDBJ databases">
        <authorList>
            <person name="Meier V. D."/>
        </authorList>
    </citation>
    <scope>NUCLEOTIDE SEQUENCE</scope>
    <source>
        <strain evidence="2">AVDCRST_MAG12</strain>
    </source>
</reference>
<evidence type="ECO:0000313" key="2">
    <source>
        <dbReference type="EMBL" id="CAA9465406.1"/>
    </source>
</evidence>
<feature type="non-terminal residue" evidence="2">
    <location>
        <position position="91"/>
    </location>
</feature>
<protein>
    <submittedName>
        <fullName evidence="2">Molybdenum cofactor biosynthesis protein MoaD</fullName>
    </submittedName>
</protein>
<gene>
    <name evidence="2" type="ORF">AVDCRST_MAG12-254</name>
</gene>
<dbReference type="EMBL" id="CADCVK010000032">
    <property type="protein sequence ID" value="CAA9465406.1"/>
    <property type="molecule type" value="Genomic_DNA"/>
</dbReference>
<evidence type="ECO:0000256" key="1">
    <source>
        <dbReference type="SAM" id="MobiDB-lite"/>
    </source>
</evidence>
<organism evidence="2">
    <name type="scientific">uncultured Rubrobacteraceae bacterium</name>
    <dbReference type="NCBI Taxonomy" id="349277"/>
    <lineage>
        <taxon>Bacteria</taxon>
        <taxon>Bacillati</taxon>
        <taxon>Actinomycetota</taxon>
        <taxon>Rubrobacteria</taxon>
        <taxon>Rubrobacterales</taxon>
        <taxon>Rubrobacteraceae</taxon>
        <taxon>environmental samples</taxon>
    </lineage>
</organism>
<feature type="non-terminal residue" evidence="2">
    <location>
        <position position="1"/>
    </location>
</feature>
<feature type="compositionally biased region" description="Basic residues" evidence="1">
    <location>
        <begin position="1"/>
        <end position="30"/>
    </location>
</feature>
<feature type="compositionally biased region" description="Basic and acidic residues" evidence="1">
    <location>
        <begin position="31"/>
        <end position="44"/>
    </location>
</feature>
<name>A0A6J4RB72_9ACTN</name>
<sequence>GHHPHPARPARRRRRRARGQRRRLVRRRRPARPDHGAPRDRLADLRPGGRPQPLRERLPQRRGRARAGRARHAGRRSGLARDPACHGRRGV</sequence>
<accession>A0A6J4RB72</accession>